<evidence type="ECO:0000256" key="7">
    <source>
        <dbReference type="ARBA" id="ARBA00022840"/>
    </source>
</evidence>
<evidence type="ECO:0000256" key="9">
    <source>
        <dbReference type="ARBA" id="ARBA00039401"/>
    </source>
</evidence>
<dbReference type="InterPro" id="IPR005467">
    <property type="entry name" value="His_kinase_dom"/>
</dbReference>
<evidence type="ECO:0000256" key="2">
    <source>
        <dbReference type="ARBA" id="ARBA00012438"/>
    </source>
</evidence>
<keyword evidence="6 12" id="KW-0418">Kinase</keyword>
<evidence type="ECO:0000256" key="3">
    <source>
        <dbReference type="ARBA" id="ARBA00022553"/>
    </source>
</evidence>
<dbReference type="GO" id="GO:0000156">
    <property type="term" value="F:phosphorelay response regulator activity"/>
    <property type="evidence" value="ECO:0007669"/>
    <property type="project" value="TreeGrafter"/>
</dbReference>
<keyword evidence="8" id="KW-0902">Two-component regulatory system</keyword>
<dbReference type="InterPro" id="IPR004358">
    <property type="entry name" value="Sig_transdc_His_kin-like_C"/>
</dbReference>
<dbReference type="GeneID" id="93093982"/>
<evidence type="ECO:0000313" key="12">
    <source>
        <dbReference type="EMBL" id="KFI75476.1"/>
    </source>
</evidence>
<evidence type="ECO:0000256" key="10">
    <source>
        <dbReference type="SAM" id="MobiDB-lite"/>
    </source>
</evidence>
<gene>
    <name evidence="12" type="ORF">BMON_0899</name>
</gene>
<dbReference type="Gene3D" id="3.30.565.10">
    <property type="entry name" value="Histidine kinase-like ATPase, C-terminal domain"/>
    <property type="match status" value="1"/>
</dbReference>
<feature type="domain" description="Histidine kinase" evidence="11">
    <location>
        <begin position="205"/>
        <end position="423"/>
    </location>
</feature>
<dbReference type="EMBL" id="JGZE01000018">
    <property type="protein sequence ID" value="KFI75476.1"/>
    <property type="molecule type" value="Genomic_DNA"/>
</dbReference>
<dbReference type="Pfam" id="PF02518">
    <property type="entry name" value="HATPase_c"/>
    <property type="match status" value="1"/>
</dbReference>
<dbReference type="CDD" id="cd00075">
    <property type="entry name" value="HATPase"/>
    <property type="match status" value="1"/>
</dbReference>
<dbReference type="InterPro" id="IPR036890">
    <property type="entry name" value="HATPase_C_sf"/>
</dbReference>
<keyword evidence="5" id="KW-0547">Nucleotide-binding</keyword>
<dbReference type="PROSITE" id="PS50109">
    <property type="entry name" value="HIS_KIN"/>
    <property type="match status" value="1"/>
</dbReference>
<keyword evidence="13" id="KW-1185">Reference proteome</keyword>
<evidence type="ECO:0000256" key="6">
    <source>
        <dbReference type="ARBA" id="ARBA00022777"/>
    </source>
</evidence>
<sequence length="425" mass="46197">MSASDSSVVIFVLFGLLAVTLVGAAIYMLYDRAVGVVVRLLPRLHLSRVFATLRQRIGGRVPDDDEQSDDLDDSTAALIAMLDVASVVVDATDGVVQANPDAYALGVVDDDAIVNDTVRQAVRDVREHGGRRSFDLTTATPERFVPTMPDAPGHTRHQRDMQAVSRPNWIKVTVGRLNSRIVVVLLNDVSEEMRFAQTRDSFIVNVSEQLLAPSEHLEHLADSLEAEDLDVDRVRAQAREVRRSSRYMSHMVSDLLLLIKAQEPVTPSEANRLLVGEQLRAVVDGLQDESRRLGVDIVVACDPGLCLNGDAVQIRAAVRKLLDNAMAYSPRGASVSVTAGLSKDGGHVIIRVIDRGPGIAKADQSRVFERFYRGGNQNDRTREGIGLGLAIVKHVALTHHGTVALWSAPGQGSTFSMTLPVAQGR</sequence>
<dbReference type="eggNOG" id="COG5002">
    <property type="taxonomic scope" value="Bacteria"/>
</dbReference>
<protein>
    <recommendedName>
        <fullName evidence="9">Sensor-like histidine kinase SenX3</fullName>
        <ecNumber evidence="2">2.7.13.3</ecNumber>
    </recommendedName>
</protein>
<accession>A0A087BWS6</accession>
<evidence type="ECO:0000256" key="5">
    <source>
        <dbReference type="ARBA" id="ARBA00022741"/>
    </source>
</evidence>
<dbReference type="SMART" id="SM00387">
    <property type="entry name" value="HATPase_c"/>
    <property type="match status" value="1"/>
</dbReference>
<dbReference type="InterPro" id="IPR050351">
    <property type="entry name" value="BphY/WalK/GraS-like"/>
</dbReference>
<proteinExistence type="predicted"/>
<dbReference type="RefSeq" id="WP_033511635.1">
    <property type="nucleotide sequence ID" value="NZ_JDUO01000002.1"/>
</dbReference>
<dbReference type="GO" id="GO:0007234">
    <property type="term" value="P:osmosensory signaling via phosphorelay pathway"/>
    <property type="evidence" value="ECO:0007669"/>
    <property type="project" value="TreeGrafter"/>
</dbReference>
<dbReference type="STRING" id="1437603.GCA_000771525_00744"/>
<evidence type="ECO:0000256" key="4">
    <source>
        <dbReference type="ARBA" id="ARBA00022679"/>
    </source>
</evidence>
<feature type="region of interest" description="Disordered" evidence="10">
    <location>
        <begin position="142"/>
        <end position="162"/>
    </location>
</feature>
<comment type="caution">
    <text evidence="12">The sequence shown here is derived from an EMBL/GenBank/DDBJ whole genome shotgun (WGS) entry which is preliminary data.</text>
</comment>
<dbReference type="PANTHER" id="PTHR42878">
    <property type="entry name" value="TWO-COMPONENT HISTIDINE KINASE"/>
    <property type="match status" value="1"/>
</dbReference>
<evidence type="ECO:0000256" key="1">
    <source>
        <dbReference type="ARBA" id="ARBA00000085"/>
    </source>
</evidence>
<keyword evidence="7" id="KW-0067">ATP-binding</keyword>
<dbReference type="EC" id="2.7.13.3" evidence="2"/>
<evidence type="ECO:0000259" key="11">
    <source>
        <dbReference type="PROSITE" id="PS50109"/>
    </source>
</evidence>
<dbReference type="PANTHER" id="PTHR42878:SF7">
    <property type="entry name" value="SENSOR HISTIDINE KINASE GLRK"/>
    <property type="match status" value="1"/>
</dbReference>
<dbReference type="GO" id="GO:0004673">
    <property type="term" value="F:protein histidine kinase activity"/>
    <property type="evidence" value="ECO:0007669"/>
    <property type="project" value="UniProtKB-EC"/>
</dbReference>
<reference evidence="12 13" key="1">
    <citation type="submission" date="2014-03" db="EMBL/GenBank/DDBJ databases">
        <title>Genomics of Bifidobacteria.</title>
        <authorList>
            <person name="Ventura M."/>
            <person name="Milani C."/>
            <person name="Lugli G.A."/>
        </authorList>
    </citation>
    <scope>NUCLEOTIDE SEQUENCE [LARGE SCALE GENOMIC DNA]</scope>
    <source>
        <strain evidence="12 13">DSM 21395</strain>
    </source>
</reference>
<dbReference type="GO" id="GO:0005524">
    <property type="term" value="F:ATP binding"/>
    <property type="evidence" value="ECO:0007669"/>
    <property type="project" value="UniProtKB-KW"/>
</dbReference>
<dbReference type="AlphaFoldDB" id="A0A087BWS6"/>
<organism evidence="12 13">
    <name type="scientific">Bifidobacterium mongoliense DSM 21395</name>
    <dbReference type="NCBI Taxonomy" id="1437603"/>
    <lineage>
        <taxon>Bacteria</taxon>
        <taxon>Bacillati</taxon>
        <taxon>Actinomycetota</taxon>
        <taxon>Actinomycetes</taxon>
        <taxon>Bifidobacteriales</taxon>
        <taxon>Bifidobacteriaceae</taxon>
        <taxon>Bifidobacterium</taxon>
    </lineage>
</organism>
<dbReference type="InterPro" id="IPR003594">
    <property type="entry name" value="HATPase_dom"/>
</dbReference>
<dbReference type="FunFam" id="3.30.565.10:FF:000006">
    <property type="entry name" value="Sensor histidine kinase WalK"/>
    <property type="match status" value="1"/>
</dbReference>
<name>A0A087BWS6_9BIFI</name>
<dbReference type="Proteomes" id="UP000029082">
    <property type="component" value="Unassembled WGS sequence"/>
</dbReference>
<dbReference type="GO" id="GO:0030295">
    <property type="term" value="F:protein kinase activator activity"/>
    <property type="evidence" value="ECO:0007669"/>
    <property type="project" value="TreeGrafter"/>
</dbReference>
<comment type="catalytic activity">
    <reaction evidence="1">
        <text>ATP + protein L-histidine = ADP + protein N-phospho-L-histidine.</text>
        <dbReference type="EC" id="2.7.13.3"/>
    </reaction>
</comment>
<evidence type="ECO:0000313" key="13">
    <source>
        <dbReference type="Proteomes" id="UP000029082"/>
    </source>
</evidence>
<keyword evidence="3" id="KW-0597">Phosphoprotein</keyword>
<dbReference type="SUPFAM" id="SSF55874">
    <property type="entry name" value="ATPase domain of HSP90 chaperone/DNA topoisomerase II/histidine kinase"/>
    <property type="match status" value="1"/>
</dbReference>
<evidence type="ECO:0000256" key="8">
    <source>
        <dbReference type="ARBA" id="ARBA00023012"/>
    </source>
</evidence>
<dbReference type="PRINTS" id="PR00344">
    <property type="entry name" value="BCTRLSENSOR"/>
</dbReference>
<keyword evidence="4 12" id="KW-0808">Transferase</keyword>